<proteinExistence type="predicted"/>
<reference evidence="3 4" key="1">
    <citation type="submission" date="2024-06" db="EMBL/GenBank/DDBJ databases">
        <authorList>
            <person name="Kraege A."/>
            <person name="Thomma B."/>
        </authorList>
    </citation>
    <scope>NUCLEOTIDE SEQUENCE [LARGE SCALE GENOMIC DNA]</scope>
</reference>
<keyword evidence="2" id="KW-0472">Membrane</keyword>
<evidence type="ECO:0000256" key="1">
    <source>
        <dbReference type="SAM" id="MobiDB-lite"/>
    </source>
</evidence>
<feature type="compositionally biased region" description="Basic residues" evidence="1">
    <location>
        <begin position="345"/>
        <end position="354"/>
    </location>
</feature>
<keyword evidence="2" id="KW-1133">Transmembrane helix</keyword>
<dbReference type="PANTHER" id="PTHR34284">
    <property type="entry name" value="FG-GAP REPEAT-CONTAINING PROTEIN"/>
    <property type="match status" value="1"/>
</dbReference>
<feature type="transmembrane region" description="Helical" evidence="2">
    <location>
        <begin position="673"/>
        <end position="692"/>
    </location>
</feature>
<keyword evidence="2" id="KW-0812">Transmembrane</keyword>
<name>A0ABP1GB04_9CHLO</name>
<comment type="caution">
    <text evidence="3">The sequence shown here is derived from an EMBL/GenBank/DDBJ whole genome shotgun (WGS) entry which is preliminary data.</text>
</comment>
<dbReference type="PANTHER" id="PTHR34284:SF1">
    <property type="entry name" value="FG-GAP REPEAT-CONTAINING PROTEIN"/>
    <property type="match status" value="1"/>
</dbReference>
<dbReference type="SUPFAM" id="SSF69318">
    <property type="entry name" value="Integrin alpha N-terminal domain"/>
    <property type="match status" value="1"/>
</dbReference>
<accession>A0ABP1GB04</accession>
<keyword evidence="4" id="KW-1185">Reference proteome</keyword>
<organism evidence="3 4">
    <name type="scientific">Coccomyxa viridis</name>
    <dbReference type="NCBI Taxonomy" id="1274662"/>
    <lineage>
        <taxon>Eukaryota</taxon>
        <taxon>Viridiplantae</taxon>
        <taxon>Chlorophyta</taxon>
        <taxon>core chlorophytes</taxon>
        <taxon>Trebouxiophyceae</taxon>
        <taxon>Trebouxiophyceae incertae sedis</taxon>
        <taxon>Coccomyxaceae</taxon>
        <taxon>Coccomyxa</taxon>
    </lineage>
</organism>
<dbReference type="Proteomes" id="UP001497392">
    <property type="component" value="Unassembled WGS sequence"/>
</dbReference>
<dbReference type="EMBL" id="CAXHTA020000017">
    <property type="protein sequence ID" value="CAL5227318.1"/>
    <property type="molecule type" value="Genomic_DNA"/>
</dbReference>
<evidence type="ECO:0000313" key="3">
    <source>
        <dbReference type="EMBL" id="CAL5227318.1"/>
    </source>
</evidence>
<evidence type="ECO:0000313" key="4">
    <source>
        <dbReference type="Proteomes" id="UP001497392"/>
    </source>
</evidence>
<sequence>MLKRDFAILIVSAFAIYFTIQHEGAFTFRKAWYHSLDQDVGSLELTDVLPPPVAADLNGDGRVEVITATHNARLHVIGPRRPGHAGEGFGKAALLADVSLLPEGPNQDPVGHRAVALATGYLDARHDELVLAPRKQVVVVVTSHWDVLCFDHNLRLMWTGKVKGDIPEHRHASVREVAVHISNHSMQSGDRGVVVVGASAELGDLGHLGSAGEGRDEDPLEMELAAELSQEEFHRPGAEGQKVDDPLGAEAVDLSRHFSYYAFEGQSGILRWKHEGMDFHRDTEGLRDEMVPQHNFKITASSLEGRHYREVACRDFRESVLAVMPHRWAQLADTRLHLAHFHHHRPHKGARKHRVGEATPEATVHPNRAPRDRNAAGLSHRNPVAKAMGKVAALAMRGGAPGRGPTSKHAYQAPNVLVAHLEEGIEAVHLYSGRTLCKLHLPPPGLHADLNGDGVLDHVQAAGGKGSSEMHSSTGHKHIPGCWAIARSGIPAREPLFNGTICRHPGRWGQLAYSRGFTFGNDGGVEHLEVAPPAFLPVPGSLGLYQQGHGLTVFLNSRGEVTAYDPHGEQMWQHAFGLSWSTSRSRSPYMQVVPTLEPMSLRRGGIPNVILAAGAGSASILSEHGHQLDTIHLPGKPVLPLQAVDFNGDQLQDIVVMTYDAIYGWAQVRHPGGVPFAVLMACLIVAMLAVYITQHAPTRQRRAVKGRSTDRVD</sequence>
<evidence type="ECO:0000256" key="2">
    <source>
        <dbReference type="SAM" id="Phobius"/>
    </source>
</evidence>
<gene>
    <name evidence="3" type="primary">g10258</name>
    <name evidence="3" type="ORF">VP750_LOCUS9224</name>
</gene>
<feature type="region of interest" description="Disordered" evidence="1">
    <location>
        <begin position="345"/>
        <end position="376"/>
    </location>
</feature>
<dbReference type="InterPro" id="IPR028994">
    <property type="entry name" value="Integrin_alpha_N"/>
</dbReference>
<protein>
    <submittedName>
        <fullName evidence="3">G10258 protein</fullName>
    </submittedName>
</protein>